<sequence>MSPGKVRTRERIKAAALELFDEQSYGTTTLQDIADRLGLTKAALYYYFKTKDELLEEISAPFLDGFQRIVTDAEARPHAPDELRTLLLALTTHLLGQRRMVTVLAFDRSVTKHAVKQRMHELTDRTVALLVGPQAQPAQVVRARATIGAIMIPVLSLPAETDGADVAATISAVAGDTLKLE</sequence>
<feature type="domain" description="HTH tetR-type" evidence="5">
    <location>
        <begin position="6"/>
        <end position="66"/>
    </location>
</feature>
<dbReference type="RefSeq" id="WP_331213279.1">
    <property type="nucleotide sequence ID" value="NZ_JAZGQK010000006.1"/>
</dbReference>
<dbReference type="PRINTS" id="PR00455">
    <property type="entry name" value="HTHTETR"/>
</dbReference>
<keyword evidence="1" id="KW-0805">Transcription regulation</keyword>
<dbReference type="InterPro" id="IPR009057">
    <property type="entry name" value="Homeodomain-like_sf"/>
</dbReference>
<evidence type="ECO:0000313" key="6">
    <source>
        <dbReference type="EMBL" id="MEE6258150.1"/>
    </source>
</evidence>
<evidence type="ECO:0000313" key="7">
    <source>
        <dbReference type="Proteomes" id="UP001332243"/>
    </source>
</evidence>
<dbReference type="PANTHER" id="PTHR30055:SF234">
    <property type="entry name" value="HTH-TYPE TRANSCRIPTIONAL REGULATOR BETI"/>
    <property type="match status" value="1"/>
</dbReference>
<reference evidence="6 7" key="1">
    <citation type="submission" date="2024-01" db="EMBL/GenBank/DDBJ databases">
        <title>Genome insights into Plantactinospora sonchi sp. nov.</title>
        <authorList>
            <person name="Wang L."/>
        </authorList>
    </citation>
    <scope>NUCLEOTIDE SEQUENCE [LARGE SCALE GENOMIC DNA]</scope>
    <source>
        <strain evidence="6 7">NEAU-QY2</strain>
    </source>
</reference>
<proteinExistence type="predicted"/>
<dbReference type="Pfam" id="PF00440">
    <property type="entry name" value="TetR_N"/>
    <property type="match status" value="1"/>
</dbReference>
<keyword evidence="7" id="KW-1185">Reference proteome</keyword>
<protein>
    <submittedName>
        <fullName evidence="6">Helix-turn-helix domain-containing protein</fullName>
    </submittedName>
</protein>
<dbReference type="InterPro" id="IPR001647">
    <property type="entry name" value="HTH_TetR"/>
</dbReference>
<name>A0ABU7RNQ6_9ACTN</name>
<gene>
    <name evidence="6" type="ORF">V1633_06535</name>
</gene>
<evidence type="ECO:0000256" key="2">
    <source>
        <dbReference type="ARBA" id="ARBA00023125"/>
    </source>
</evidence>
<accession>A0ABU7RNQ6</accession>
<organism evidence="6 7">
    <name type="scientific">Plantactinospora sonchi</name>
    <dbReference type="NCBI Taxonomy" id="1544735"/>
    <lineage>
        <taxon>Bacteria</taxon>
        <taxon>Bacillati</taxon>
        <taxon>Actinomycetota</taxon>
        <taxon>Actinomycetes</taxon>
        <taxon>Micromonosporales</taxon>
        <taxon>Micromonosporaceae</taxon>
        <taxon>Plantactinospora</taxon>
    </lineage>
</organism>
<dbReference type="PANTHER" id="PTHR30055">
    <property type="entry name" value="HTH-TYPE TRANSCRIPTIONAL REGULATOR RUTR"/>
    <property type="match status" value="1"/>
</dbReference>
<dbReference type="PROSITE" id="PS01081">
    <property type="entry name" value="HTH_TETR_1"/>
    <property type="match status" value="1"/>
</dbReference>
<dbReference type="SUPFAM" id="SSF46689">
    <property type="entry name" value="Homeodomain-like"/>
    <property type="match status" value="1"/>
</dbReference>
<evidence type="ECO:0000256" key="4">
    <source>
        <dbReference type="PROSITE-ProRule" id="PRU00335"/>
    </source>
</evidence>
<dbReference type="EMBL" id="JAZGQK010000006">
    <property type="protein sequence ID" value="MEE6258150.1"/>
    <property type="molecule type" value="Genomic_DNA"/>
</dbReference>
<dbReference type="InterPro" id="IPR050109">
    <property type="entry name" value="HTH-type_TetR-like_transc_reg"/>
</dbReference>
<keyword evidence="3" id="KW-0804">Transcription</keyword>
<feature type="DNA-binding region" description="H-T-H motif" evidence="4">
    <location>
        <begin position="29"/>
        <end position="48"/>
    </location>
</feature>
<evidence type="ECO:0000256" key="3">
    <source>
        <dbReference type="ARBA" id="ARBA00023163"/>
    </source>
</evidence>
<dbReference type="Gene3D" id="1.10.357.10">
    <property type="entry name" value="Tetracycline Repressor, domain 2"/>
    <property type="match status" value="1"/>
</dbReference>
<keyword evidence="2 4" id="KW-0238">DNA-binding</keyword>
<dbReference type="InterPro" id="IPR023772">
    <property type="entry name" value="DNA-bd_HTH_TetR-type_CS"/>
</dbReference>
<dbReference type="PROSITE" id="PS50977">
    <property type="entry name" value="HTH_TETR_2"/>
    <property type="match status" value="1"/>
</dbReference>
<dbReference type="Proteomes" id="UP001332243">
    <property type="component" value="Unassembled WGS sequence"/>
</dbReference>
<evidence type="ECO:0000259" key="5">
    <source>
        <dbReference type="PROSITE" id="PS50977"/>
    </source>
</evidence>
<comment type="caution">
    <text evidence="6">The sequence shown here is derived from an EMBL/GenBank/DDBJ whole genome shotgun (WGS) entry which is preliminary data.</text>
</comment>
<evidence type="ECO:0000256" key="1">
    <source>
        <dbReference type="ARBA" id="ARBA00023015"/>
    </source>
</evidence>